<dbReference type="EMBL" id="NSJB01000014">
    <property type="protein sequence ID" value="PAT34953.1"/>
    <property type="molecule type" value="Genomic_DNA"/>
</dbReference>
<keyword evidence="2" id="KW-1185">Reference proteome</keyword>
<dbReference type="Pfam" id="PF08822">
    <property type="entry name" value="DUF1804"/>
    <property type="match status" value="1"/>
</dbReference>
<protein>
    <submittedName>
        <fullName evidence="1">Uncharacterized protein</fullName>
    </submittedName>
</protein>
<evidence type="ECO:0000313" key="2">
    <source>
        <dbReference type="Proteomes" id="UP000218054"/>
    </source>
</evidence>
<dbReference type="AlphaFoldDB" id="A0A2A2AAX4"/>
<name>A0A2A2AAX4_9BURK</name>
<evidence type="ECO:0000313" key="1">
    <source>
        <dbReference type="EMBL" id="PAT34953.1"/>
    </source>
</evidence>
<sequence>MAHPQEKRTQLRSLYVYQRLPMDAACAKAGVARGTANRWKKEASIAGDDWDKARAAVALGDENMSSLAQKLLEDYLVQHQHTMDLLREAEGMSARERAETLASMSDSFNKTMNSFKRLSPEINKQSIALDVLQRLVAFAQQQHPGHVQMLLDLLEPFGSELARAYG</sequence>
<gene>
    <name evidence="1" type="ORF">CK625_12600</name>
</gene>
<proteinExistence type="predicted"/>
<dbReference type="InterPro" id="IPR014926">
    <property type="entry name" value="Phage_D3112_Orf24"/>
</dbReference>
<dbReference type="RefSeq" id="WP_095540678.1">
    <property type="nucleotide sequence ID" value="NZ_NSJB01000014.1"/>
</dbReference>
<reference evidence="1 2" key="1">
    <citation type="submission" date="2017-08" db="EMBL/GenBank/DDBJ databases">
        <title>WGS of Clinical strains of the CDC Group NO-1 linked to zoonotic infections in humans.</title>
        <authorList>
            <person name="Bernier A.-M."/>
            <person name="Bernard K."/>
        </authorList>
    </citation>
    <scope>NUCLEOTIDE SEQUENCE [LARGE SCALE GENOMIC DNA]</scope>
    <source>
        <strain evidence="1 2">NML00-0135</strain>
    </source>
</reference>
<dbReference type="Proteomes" id="UP000218054">
    <property type="component" value="Unassembled WGS sequence"/>
</dbReference>
<comment type="caution">
    <text evidence="1">The sequence shown here is derived from an EMBL/GenBank/DDBJ whole genome shotgun (WGS) entry which is preliminary data.</text>
</comment>
<accession>A0A2A2AAX4</accession>
<organism evidence="1 2">
    <name type="scientific">Vandammella animalimorsus</name>
    <dbReference type="NCBI Taxonomy" id="2029117"/>
    <lineage>
        <taxon>Bacteria</taxon>
        <taxon>Pseudomonadati</taxon>
        <taxon>Pseudomonadota</taxon>
        <taxon>Betaproteobacteria</taxon>
        <taxon>Burkholderiales</taxon>
        <taxon>Comamonadaceae</taxon>
        <taxon>Vandammella</taxon>
    </lineage>
</organism>